<protein>
    <submittedName>
        <fullName evidence="1">Uncharacterized protein</fullName>
    </submittedName>
</protein>
<dbReference type="Proteomes" id="UP000608579">
    <property type="component" value="Unassembled WGS sequence"/>
</dbReference>
<gene>
    <name evidence="1" type="ORF">EYH45_02245</name>
</gene>
<name>A0A832ZUV3_CALS0</name>
<sequence length="90" mass="10377">MVFMKRFVFILFLAVITLTALPYAAPHVVGGELKIVGDYRVQFRTIPENPEKNQRVLLVFSIQDLELRDVRNVTTRVEVRRGVEKVFDTG</sequence>
<dbReference type="EMBL" id="DQVM01000040">
    <property type="protein sequence ID" value="HIQ29365.1"/>
    <property type="molecule type" value="Genomic_DNA"/>
</dbReference>
<organism evidence="1 2">
    <name type="scientific">Caldiarchaeum subterraneum</name>
    <dbReference type="NCBI Taxonomy" id="311458"/>
    <lineage>
        <taxon>Archaea</taxon>
        <taxon>Nitrososphaerota</taxon>
        <taxon>Candidatus Caldarchaeales</taxon>
        <taxon>Candidatus Caldarchaeaceae</taxon>
        <taxon>Candidatus Caldarchaeum</taxon>
    </lineage>
</organism>
<reference evidence="1" key="1">
    <citation type="journal article" date="2020" name="ISME J.">
        <title>Gammaproteobacteria mediating utilization of methyl-, sulfur- and petroleum organic compounds in deep ocean hydrothermal plumes.</title>
        <authorList>
            <person name="Zhou Z."/>
            <person name="Liu Y."/>
            <person name="Pan J."/>
            <person name="Cron B.R."/>
            <person name="Toner B.M."/>
            <person name="Anantharaman K."/>
            <person name="Breier J.A."/>
            <person name="Dick G.J."/>
            <person name="Li M."/>
        </authorList>
    </citation>
    <scope>NUCLEOTIDE SEQUENCE</scope>
    <source>
        <strain evidence="1">SZUA-1515</strain>
    </source>
</reference>
<dbReference type="AlphaFoldDB" id="A0A832ZUV3"/>
<evidence type="ECO:0000313" key="1">
    <source>
        <dbReference type="EMBL" id="HIQ29365.1"/>
    </source>
</evidence>
<feature type="non-terminal residue" evidence="1">
    <location>
        <position position="90"/>
    </location>
</feature>
<accession>A0A832ZUV3</accession>
<evidence type="ECO:0000313" key="2">
    <source>
        <dbReference type="Proteomes" id="UP000608579"/>
    </source>
</evidence>
<proteinExistence type="predicted"/>
<comment type="caution">
    <text evidence="1">The sequence shown here is derived from an EMBL/GenBank/DDBJ whole genome shotgun (WGS) entry which is preliminary data.</text>
</comment>